<dbReference type="InterPro" id="IPR036397">
    <property type="entry name" value="RNaseH_sf"/>
</dbReference>
<keyword evidence="2" id="KW-0548">Nucleotidyltransferase</keyword>
<dbReference type="Gene3D" id="3.30.420.10">
    <property type="entry name" value="Ribonuclease H-like superfamily/Ribonuclease H"/>
    <property type="match status" value="1"/>
</dbReference>
<protein>
    <submittedName>
        <fullName evidence="2">Reverse transcriptase domain-containing protein</fullName>
    </submittedName>
</protein>
<name>A0ABQ4XBP7_9ASTR</name>
<keyword evidence="3" id="KW-1185">Reference proteome</keyword>
<reference evidence="2" key="2">
    <citation type="submission" date="2022-01" db="EMBL/GenBank/DDBJ databases">
        <authorList>
            <person name="Yamashiro T."/>
            <person name="Shiraishi A."/>
            <person name="Satake H."/>
            <person name="Nakayama K."/>
        </authorList>
    </citation>
    <scope>NUCLEOTIDE SEQUENCE</scope>
</reference>
<dbReference type="EMBL" id="BQNB010009363">
    <property type="protein sequence ID" value="GJS62482.1"/>
    <property type="molecule type" value="Genomic_DNA"/>
</dbReference>
<dbReference type="PROSITE" id="PS50994">
    <property type="entry name" value="INTEGRASE"/>
    <property type="match status" value="1"/>
</dbReference>
<keyword evidence="2" id="KW-0808">Transferase</keyword>
<sequence length="340" mass="39167">MVRLGTCSMILQTGGTPSTGDNSNYVSTEVLRKEALHTLTKAVIEEKRELRKTGVVGVIKYAVRKHIVDLLDIDRRLHGPGDGNAQPFPAFGSFKMEMEMVYLVPSNISFRCYIYQNGGVTIAMEKSDTFRKTRKAEPWSVSKCLTCAKVKMEYQKSSDTIWVIIDRLTKSAYFLPMREDDTLEKLTRQYLKEVVSRHEVPVSIISDRDGRFMSHFWKSFYKALGTRLDMSTTYHPETDGQSERTIQTLEDILRACVLDFGKGWDRHLLLIIAKVGTVAYRLEIPEQLSRVHSTFHVSKLNKCMADEPLSIRLDEIQIDNKWHFIEEPVKIMDHEVKRLK</sequence>
<organism evidence="2 3">
    <name type="scientific">Tanacetum coccineum</name>
    <dbReference type="NCBI Taxonomy" id="301880"/>
    <lineage>
        <taxon>Eukaryota</taxon>
        <taxon>Viridiplantae</taxon>
        <taxon>Streptophyta</taxon>
        <taxon>Embryophyta</taxon>
        <taxon>Tracheophyta</taxon>
        <taxon>Spermatophyta</taxon>
        <taxon>Magnoliopsida</taxon>
        <taxon>eudicotyledons</taxon>
        <taxon>Gunneridae</taxon>
        <taxon>Pentapetalae</taxon>
        <taxon>asterids</taxon>
        <taxon>campanulids</taxon>
        <taxon>Asterales</taxon>
        <taxon>Asteraceae</taxon>
        <taxon>Asteroideae</taxon>
        <taxon>Anthemideae</taxon>
        <taxon>Anthemidinae</taxon>
        <taxon>Tanacetum</taxon>
    </lineage>
</organism>
<dbReference type="PANTHER" id="PTHR37984">
    <property type="entry name" value="PROTEIN CBG26694"/>
    <property type="match status" value="1"/>
</dbReference>
<accession>A0ABQ4XBP7</accession>
<dbReference type="InterPro" id="IPR012337">
    <property type="entry name" value="RNaseH-like_sf"/>
</dbReference>
<proteinExistence type="predicted"/>
<evidence type="ECO:0000259" key="1">
    <source>
        <dbReference type="PROSITE" id="PS50994"/>
    </source>
</evidence>
<dbReference type="InterPro" id="IPR050951">
    <property type="entry name" value="Retrovirus_Pol_polyprotein"/>
</dbReference>
<comment type="caution">
    <text evidence="2">The sequence shown here is derived from an EMBL/GenBank/DDBJ whole genome shotgun (WGS) entry which is preliminary data.</text>
</comment>
<gene>
    <name evidence="2" type="ORF">Tco_0657266</name>
</gene>
<dbReference type="SUPFAM" id="SSF53098">
    <property type="entry name" value="Ribonuclease H-like"/>
    <property type="match status" value="1"/>
</dbReference>
<dbReference type="PANTHER" id="PTHR37984:SF5">
    <property type="entry name" value="PROTEIN NYNRIN-LIKE"/>
    <property type="match status" value="1"/>
</dbReference>
<keyword evidence="2" id="KW-0695">RNA-directed DNA polymerase</keyword>
<dbReference type="InterPro" id="IPR001584">
    <property type="entry name" value="Integrase_cat-core"/>
</dbReference>
<dbReference type="GO" id="GO:0003964">
    <property type="term" value="F:RNA-directed DNA polymerase activity"/>
    <property type="evidence" value="ECO:0007669"/>
    <property type="project" value="UniProtKB-KW"/>
</dbReference>
<dbReference type="Pfam" id="PF24626">
    <property type="entry name" value="SH3_Tf2-1"/>
    <property type="match status" value="1"/>
</dbReference>
<reference evidence="2" key="1">
    <citation type="journal article" date="2022" name="Int. J. Mol. Sci.">
        <title>Draft Genome of Tanacetum Coccineum: Genomic Comparison of Closely Related Tanacetum-Family Plants.</title>
        <authorList>
            <person name="Yamashiro T."/>
            <person name="Shiraishi A."/>
            <person name="Nakayama K."/>
            <person name="Satake H."/>
        </authorList>
    </citation>
    <scope>NUCLEOTIDE SEQUENCE</scope>
</reference>
<dbReference type="Proteomes" id="UP001151760">
    <property type="component" value="Unassembled WGS sequence"/>
</dbReference>
<evidence type="ECO:0000313" key="2">
    <source>
        <dbReference type="EMBL" id="GJS62482.1"/>
    </source>
</evidence>
<evidence type="ECO:0000313" key="3">
    <source>
        <dbReference type="Proteomes" id="UP001151760"/>
    </source>
</evidence>
<dbReference type="InterPro" id="IPR056924">
    <property type="entry name" value="SH3_Tf2-1"/>
</dbReference>
<feature type="domain" description="Integrase catalytic" evidence="1">
    <location>
        <begin position="131"/>
        <end position="316"/>
    </location>
</feature>